<protein>
    <submittedName>
        <fullName evidence="1">Uncharacterized protein</fullName>
    </submittedName>
</protein>
<organism evidence="1 2">
    <name type="scientific">Pistacia integerrima</name>
    <dbReference type="NCBI Taxonomy" id="434235"/>
    <lineage>
        <taxon>Eukaryota</taxon>
        <taxon>Viridiplantae</taxon>
        <taxon>Streptophyta</taxon>
        <taxon>Embryophyta</taxon>
        <taxon>Tracheophyta</taxon>
        <taxon>Spermatophyta</taxon>
        <taxon>Magnoliopsida</taxon>
        <taxon>eudicotyledons</taxon>
        <taxon>Gunneridae</taxon>
        <taxon>Pentapetalae</taxon>
        <taxon>rosids</taxon>
        <taxon>malvids</taxon>
        <taxon>Sapindales</taxon>
        <taxon>Anacardiaceae</taxon>
        <taxon>Pistacia</taxon>
    </lineage>
</organism>
<evidence type="ECO:0000313" key="2">
    <source>
        <dbReference type="Proteomes" id="UP001163603"/>
    </source>
</evidence>
<sequence length="325" mass="35063">MALTLIAFSPPKSISILSLFEPPYPIISPLFKFSSSSCSSSSSLSLTSISSFTSSSSSSSLPIRFCSLHLRTSRRNLTSPPSAMLLPHNPLLSDVCAAVLSAGIALSLLRLWEETAKRQLCDQYLNRKLVHISIGLAFMLCWPMFSSGPRGAILASLTPGVNIIRMLLVGSGMWKDEATVKSMSRYGDQRELLKGPLYYAITITLACAVYWRTSPNAIAAICNLCAGDGMADVVGRRLGRQKLPYNRNKSVAGSIAMASAGFLASIGYMYYFASFGYLQCSWDLVFSFLVVSLASALAESLPISTQLDDNLTVTVTSILVGSLVF</sequence>
<gene>
    <name evidence="1" type="ORF">Pint_32498</name>
</gene>
<evidence type="ECO:0000313" key="1">
    <source>
        <dbReference type="EMBL" id="KAJ0021364.1"/>
    </source>
</evidence>
<reference evidence="2" key="1">
    <citation type="journal article" date="2023" name="G3 (Bethesda)">
        <title>Genome assembly and association tests identify interacting loci associated with vigor, precocity, and sex in interspecific pistachio rootstocks.</title>
        <authorList>
            <person name="Palmer W."/>
            <person name="Jacygrad E."/>
            <person name="Sagayaradj S."/>
            <person name="Cavanaugh K."/>
            <person name="Han R."/>
            <person name="Bertier L."/>
            <person name="Beede B."/>
            <person name="Kafkas S."/>
            <person name="Golino D."/>
            <person name="Preece J."/>
            <person name="Michelmore R."/>
        </authorList>
    </citation>
    <scope>NUCLEOTIDE SEQUENCE [LARGE SCALE GENOMIC DNA]</scope>
</reference>
<name>A0ACC0XSX0_9ROSI</name>
<dbReference type="Proteomes" id="UP001163603">
    <property type="component" value="Chromosome 11"/>
</dbReference>
<keyword evidence="2" id="KW-1185">Reference proteome</keyword>
<dbReference type="EMBL" id="CM047746">
    <property type="protein sequence ID" value="KAJ0021364.1"/>
    <property type="molecule type" value="Genomic_DNA"/>
</dbReference>
<proteinExistence type="predicted"/>
<comment type="caution">
    <text evidence="1">The sequence shown here is derived from an EMBL/GenBank/DDBJ whole genome shotgun (WGS) entry which is preliminary data.</text>
</comment>
<accession>A0ACC0XSX0</accession>